<name>A0A517WVP6_9PLAN</name>
<dbReference type="Proteomes" id="UP000318704">
    <property type="component" value="Chromosome"/>
</dbReference>
<dbReference type="EMBL" id="CP037920">
    <property type="protein sequence ID" value="QDT98137.1"/>
    <property type="molecule type" value="Genomic_DNA"/>
</dbReference>
<dbReference type="KEGG" id="gaw:V144x_36210"/>
<feature type="region of interest" description="Disordered" evidence="1">
    <location>
        <begin position="1"/>
        <end position="29"/>
    </location>
</feature>
<reference evidence="4 5" key="1">
    <citation type="submission" date="2019-03" db="EMBL/GenBank/DDBJ databases">
        <title>Deep-cultivation of Planctomycetes and their phenomic and genomic characterization uncovers novel biology.</title>
        <authorList>
            <person name="Wiegand S."/>
            <person name="Jogler M."/>
            <person name="Boedeker C."/>
            <person name="Pinto D."/>
            <person name="Vollmers J."/>
            <person name="Rivas-Marin E."/>
            <person name="Kohn T."/>
            <person name="Peeters S.H."/>
            <person name="Heuer A."/>
            <person name="Rast P."/>
            <person name="Oberbeckmann S."/>
            <person name="Bunk B."/>
            <person name="Jeske O."/>
            <person name="Meyerdierks A."/>
            <person name="Storesund J.E."/>
            <person name="Kallscheuer N."/>
            <person name="Luecker S."/>
            <person name="Lage O.M."/>
            <person name="Pohl T."/>
            <person name="Merkel B.J."/>
            <person name="Hornburger P."/>
            <person name="Mueller R.-W."/>
            <person name="Bruemmer F."/>
            <person name="Labrenz M."/>
            <person name="Spormann A.M."/>
            <person name="Op den Camp H."/>
            <person name="Overmann J."/>
            <person name="Amann R."/>
            <person name="Jetten M.S.M."/>
            <person name="Mascher T."/>
            <person name="Medema M.H."/>
            <person name="Devos D.P."/>
            <person name="Kaster A.-K."/>
            <person name="Ovreas L."/>
            <person name="Rohde M."/>
            <person name="Galperin M.Y."/>
            <person name="Jogler C."/>
        </authorList>
    </citation>
    <scope>NUCLEOTIDE SEQUENCE [LARGE SCALE GENOMIC DNA]</scope>
    <source>
        <strain evidence="2 5">V144</strain>
        <strain evidence="3 4">V202</strain>
    </source>
</reference>
<accession>A0A517VYR0</accession>
<accession>A0A517WVP6</accession>
<evidence type="ECO:0000256" key="1">
    <source>
        <dbReference type="SAM" id="MobiDB-lite"/>
    </source>
</evidence>
<protein>
    <submittedName>
        <fullName evidence="3">Uncharacterized protein</fullName>
    </submittedName>
</protein>
<evidence type="ECO:0000313" key="2">
    <source>
        <dbReference type="EMBL" id="QDT98137.1"/>
    </source>
</evidence>
<evidence type="ECO:0000313" key="4">
    <source>
        <dbReference type="Proteomes" id="UP000318384"/>
    </source>
</evidence>
<proteinExistence type="predicted"/>
<sequence>MGTKKTGKGRRKIGRKKRRARAKIRHRKG</sequence>
<keyword evidence="4" id="KW-1185">Reference proteome</keyword>
<dbReference type="EMBL" id="CP037422">
    <property type="protein sequence ID" value="QDU09331.1"/>
    <property type="molecule type" value="Genomic_DNA"/>
</dbReference>
<gene>
    <name evidence="2" type="ORF">V144x_36210</name>
    <name evidence="3" type="ORF">V202x_27040</name>
</gene>
<organism evidence="3 4">
    <name type="scientific">Gimesia aquarii</name>
    <dbReference type="NCBI Taxonomy" id="2527964"/>
    <lineage>
        <taxon>Bacteria</taxon>
        <taxon>Pseudomonadati</taxon>
        <taxon>Planctomycetota</taxon>
        <taxon>Planctomycetia</taxon>
        <taxon>Planctomycetales</taxon>
        <taxon>Planctomycetaceae</taxon>
        <taxon>Gimesia</taxon>
    </lineage>
</organism>
<dbReference type="Proteomes" id="UP000318384">
    <property type="component" value="Chromosome"/>
</dbReference>
<evidence type="ECO:0000313" key="5">
    <source>
        <dbReference type="Proteomes" id="UP000318704"/>
    </source>
</evidence>
<evidence type="ECO:0000313" key="3">
    <source>
        <dbReference type="EMBL" id="QDU09331.1"/>
    </source>
</evidence>
<dbReference type="AlphaFoldDB" id="A0A517WVP6"/>